<feature type="compositionally biased region" description="Basic and acidic residues" evidence="7">
    <location>
        <begin position="940"/>
        <end position="949"/>
    </location>
</feature>
<dbReference type="EMBL" id="QEAO01000007">
    <property type="protein sequence ID" value="TPX35761.1"/>
    <property type="molecule type" value="Genomic_DNA"/>
</dbReference>
<dbReference type="PANTHER" id="PTHR32086:SF0">
    <property type="entry name" value="FANCONI ANEMIA GROUP D2 PROTEIN"/>
    <property type="match status" value="1"/>
</dbReference>
<feature type="compositionally biased region" description="Acidic residues" evidence="7">
    <location>
        <begin position="1626"/>
        <end position="1657"/>
    </location>
</feature>
<keyword evidence="4" id="KW-0539">Nucleus</keyword>
<evidence type="ECO:0000256" key="7">
    <source>
        <dbReference type="SAM" id="MobiDB-lite"/>
    </source>
</evidence>
<feature type="region of interest" description="Disordered" evidence="7">
    <location>
        <begin position="832"/>
        <end position="961"/>
    </location>
</feature>
<evidence type="ECO:0000256" key="3">
    <source>
        <dbReference type="ARBA" id="ARBA00022843"/>
    </source>
</evidence>
<feature type="compositionally biased region" description="Polar residues" evidence="7">
    <location>
        <begin position="835"/>
        <end position="845"/>
    </location>
</feature>
<feature type="compositionally biased region" description="Acidic residues" evidence="7">
    <location>
        <begin position="1525"/>
        <end position="1544"/>
    </location>
</feature>
<evidence type="ECO:0000256" key="4">
    <source>
        <dbReference type="ARBA" id="ARBA00023242"/>
    </source>
</evidence>
<comment type="similarity">
    <text evidence="5">Belongs to the Fanconi anemia protein FANCD2 family.</text>
</comment>
<dbReference type="GO" id="GO:1990918">
    <property type="term" value="P:double-strand break repair involved in meiotic recombination"/>
    <property type="evidence" value="ECO:0007669"/>
    <property type="project" value="TreeGrafter"/>
</dbReference>
<dbReference type="Proteomes" id="UP000319731">
    <property type="component" value="Unassembled WGS sequence"/>
</dbReference>
<keyword evidence="6" id="KW-0175">Coiled coil</keyword>
<dbReference type="GO" id="GO:0007129">
    <property type="term" value="P:homologous chromosome pairing at meiosis"/>
    <property type="evidence" value="ECO:0007669"/>
    <property type="project" value="TreeGrafter"/>
</dbReference>
<name>A0A507C8C4_9FUNG</name>
<feature type="coiled-coil region" evidence="6">
    <location>
        <begin position="1299"/>
        <end position="1326"/>
    </location>
</feature>
<dbReference type="InterPro" id="IPR029448">
    <property type="entry name" value="FANCD2"/>
</dbReference>
<feature type="compositionally biased region" description="Basic residues" evidence="7">
    <location>
        <begin position="1549"/>
        <end position="1559"/>
    </location>
</feature>
<feature type="compositionally biased region" description="Acidic residues" evidence="7">
    <location>
        <begin position="1574"/>
        <end position="1592"/>
    </location>
</feature>
<feature type="compositionally biased region" description="Low complexity" evidence="7">
    <location>
        <begin position="906"/>
        <end position="935"/>
    </location>
</feature>
<dbReference type="GO" id="GO:0005634">
    <property type="term" value="C:nucleus"/>
    <property type="evidence" value="ECO:0007669"/>
    <property type="project" value="UniProtKB-SubCell"/>
</dbReference>
<organism evidence="8 9">
    <name type="scientific">Synchytrium microbalum</name>
    <dbReference type="NCBI Taxonomy" id="1806994"/>
    <lineage>
        <taxon>Eukaryota</taxon>
        <taxon>Fungi</taxon>
        <taxon>Fungi incertae sedis</taxon>
        <taxon>Chytridiomycota</taxon>
        <taxon>Chytridiomycota incertae sedis</taxon>
        <taxon>Chytridiomycetes</taxon>
        <taxon>Synchytriales</taxon>
        <taxon>Synchytriaceae</taxon>
        <taxon>Synchytrium</taxon>
    </lineage>
</organism>
<dbReference type="GeneID" id="42003228"/>
<evidence type="ECO:0000256" key="6">
    <source>
        <dbReference type="SAM" id="Coils"/>
    </source>
</evidence>
<keyword evidence="3" id="KW-0832">Ubl conjugation</keyword>
<feature type="compositionally biased region" description="Low complexity" evidence="7">
    <location>
        <begin position="1038"/>
        <end position="1056"/>
    </location>
</feature>
<evidence type="ECO:0000313" key="8">
    <source>
        <dbReference type="EMBL" id="TPX35761.1"/>
    </source>
</evidence>
<feature type="compositionally biased region" description="Acidic residues" evidence="7">
    <location>
        <begin position="870"/>
        <end position="881"/>
    </location>
</feature>
<evidence type="ECO:0000256" key="5">
    <source>
        <dbReference type="ARBA" id="ARBA00093456"/>
    </source>
</evidence>
<protein>
    <recommendedName>
        <fullName evidence="10">Fanconi anemia group D2 protein</fullName>
    </recommendedName>
</protein>
<keyword evidence="2" id="KW-1017">Isopeptide bond</keyword>
<gene>
    <name evidence="8" type="ORF">SmJEL517_g02003</name>
</gene>
<proteinExistence type="inferred from homology"/>
<dbReference type="GO" id="GO:0031573">
    <property type="term" value="P:mitotic intra-S DNA damage checkpoint signaling"/>
    <property type="evidence" value="ECO:0007669"/>
    <property type="project" value="TreeGrafter"/>
</dbReference>
<dbReference type="STRING" id="1806994.A0A507C8C4"/>
<evidence type="ECO:0000313" key="9">
    <source>
        <dbReference type="Proteomes" id="UP000319731"/>
    </source>
</evidence>
<feature type="region of interest" description="Disordered" evidence="7">
    <location>
        <begin position="1456"/>
        <end position="1657"/>
    </location>
</feature>
<evidence type="ECO:0008006" key="10">
    <source>
        <dbReference type="Google" id="ProtNLM"/>
    </source>
</evidence>
<dbReference type="PANTHER" id="PTHR32086">
    <property type="entry name" value="FANCONI ANEMIA GROUP D2 PROTEIN"/>
    <property type="match status" value="1"/>
</dbReference>
<evidence type="ECO:0000256" key="2">
    <source>
        <dbReference type="ARBA" id="ARBA00022499"/>
    </source>
</evidence>
<comment type="caution">
    <text evidence="8">The sequence shown here is derived from an EMBL/GenBank/DDBJ whole genome shotgun (WGS) entry which is preliminary data.</text>
</comment>
<dbReference type="GO" id="GO:0036297">
    <property type="term" value="P:interstrand cross-link repair"/>
    <property type="evidence" value="ECO:0007669"/>
    <property type="project" value="TreeGrafter"/>
</dbReference>
<dbReference type="RefSeq" id="XP_031026193.1">
    <property type="nucleotide sequence ID" value="XM_031167931.1"/>
</dbReference>
<feature type="compositionally biased region" description="Basic residues" evidence="7">
    <location>
        <begin position="1494"/>
        <end position="1505"/>
    </location>
</feature>
<dbReference type="Pfam" id="PF14631">
    <property type="entry name" value="FancD2"/>
    <property type="match status" value="2"/>
</dbReference>
<accession>A0A507C8C4</accession>
<sequence length="1657" mass="184484">MLGNGNMPSQAGSSQRSTQRDKAIDILARCGLKITSQAVENLTVDQAVFRDRVAAELNGKDASIKTFLDSLQEYLDAQVFLKSALLPLKLDGPSTSWNSENSLIRVLLRIDCLQVRLVEILVYCLPHYIDLPSEGLDLSENMPRLIMNQFRFLDHVVSPKDMWKSISEMLEAAPAINIQREIISCLPEVILESEHKLVAACVMDLMKSKSDLMIPIMDILGSLQVDDETREANRKTMIRQLDKMELEVIPVVLKYLHASSDSGEAAELLVKDLRKYLKFESIAEVLRNKNLSDPKGKKAAISQAVILDAFKVGMLNAATYLCAGWFKVIEATEGHQALDILILIIALGFDRKTRKEAERIFRSKIASGLFSRQLIADTIENHFEGLQMYRASLLELPAMLLRTNQSSNVAIAEVIYCNSFVVFDHTFRQEVIASLVTNVGSGIEAEVDSTFQVLYQLVDKHSREVNEFSIFIKSLLESLDSLTENQVRLLFDVYSGLAIESRAMDVNETVVTYESSLLSDMRIIMKKELTYNSERHKRIGIFCALALVRRLGKPLDPNADDEEDLEQHDETGIRQAIEILKQIMESCKESMSCLGLAYHELAYMISQNNLDMVIVEWLFAHVAESLPGLFLIPNMEEMVDIVPIPQTLWMAIDMPDAGIAIFPRVCGVLPTGTVGEGRDEISKKLLNLATENPAMIVLLCPLFKLAQTIEASLNKNRDGVADLLKLGLVMPGQLEELGTSVTNAEGARRKQIYSSLFYGIGWLRELLNAFTETDNKDTIRNCVTRIDHILVLEEEFSKIFTSLKAFTPQGLDIDRANEIRTVEWTTGGFNGGAMSLSQETPSQYPGSAGNYGQAGASRAGGPSKRKTPPSDDEDEEEEEYETSSTNNRRKSNYSNVEDDDEEESSGSRSTTSKVAKGKGKASASSKSGAGTSKKNAAGKKGKESAEKGSKSSTGAGRKAKKPKLIADGEVLVLTSVAQARSHFRELEMCVFSLLNLNESEEDMEVLTTPTLQFLMQELTQKVVFMLPIPTRPAKADASRTGAAAANTSTTSSSSSARQTGFDLLSRMKTKEFLEIMMKLVSPLCATLDRLVESLGPRAPPEPVEKGPDDQRSATIETLKLTLRCFHHLVMNPDARVLHQKFLTAVLRRNGANTPHRLSSLVQRAFEYFVGHAAHMPTIEAGVLLLHVIEGVTSMAPVDATDDYRKALQKPICDVAADFLSFEWSDKRKLKPDSLVYLLQKRISLSDNAASILRDFVFNVFSALWAKADDAEDADENLGVLAQHAFLDKTTAISYYKVVLSELNKDLESACERTAEIETQLDEIEEATTIFKCITESLKIKGLKDNKDTRPVFLAVMRESKTFLNLFNKIVMKVFASKFAQHHFRIVEILKLVQKPTRTLQALCNDVKTSQEKTFMSLAPQLRKVLETLIEGVKHMMKANKSRGAFRIANLKHKNVAGQVVSSQMPFPAEKTKRRGRPSHSGSSSEGDEEEASPRKKRGAKKRAAKKSNSSSKAPPKKKQKRASDEEQEEEEQDELEDDVEDDGDSGNGGKHHQKKRKSRSNAPPASARLQFHDDEAEEGDEEMGDADEEEEGGAGNFDDSDRERDELEDDRTLISLGDAKRIKVEETEDEPHEVEEVPEEDEEEMQEEEDEDVINSD</sequence>
<reference evidence="8 9" key="1">
    <citation type="journal article" date="2019" name="Sci. Rep.">
        <title>Comparative genomics of chytrid fungi reveal insights into the obligate biotrophic and pathogenic lifestyle of Synchytrium endobioticum.</title>
        <authorList>
            <person name="van de Vossenberg B.T.L.H."/>
            <person name="Warris S."/>
            <person name="Nguyen H.D.T."/>
            <person name="van Gent-Pelzer M.P.E."/>
            <person name="Joly D.L."/>
            <person name="van de Geest H.C."/>
            <person name="Bonants P.J.M."/>
            <person name="Smith D.S."/>
            <person name="Levesque C.A."/>
            <person name="van der Lee T.A.J."/>
        </authorList>
    </citation>
    <scope>NUCLEOTIDE SEQUENCE [LARGE SCALE GENOMIC DNA]</scope>
    <source>
        <strain evidence="8 9">JEL517</strain>
    </source>
</reference>
<dbReference type="GO" id="GO:0070182">
    <property type="term" value="F:DNA polymerase binding"/>
    <property type="evidence" value="ECO:0007669"/>
    <property type="project" value="TreeGrafter"/>
</dbReference>
<evidence type="ECO:0000256" key="1">
    <source>
        <dbReference type="ARBA" id="ARBA00004123"/>
    </source>
</evidence>
<keyword evidence="9" id="KW-1185">Reference proteome</keyword>
<dbReference type="OrthoDB" id="2154698at2759"/>
<dbReference type="GO" id="GO:0000793">
    <property type="term" value="C:condensed chromosome"/>
    <property type="evidence" value="ECO:0007669"/>
    <property type="project" value="TreeGrafter"/>
</dbReference>
<feature type="region of interest" description="Disordered" evidence="7">
    <location>
        <begin position="1034"/>
        <end position="1057"/>
    </location>
</feature>
<comment type="subcellular location">
    <subcellularLocation>
        <location evidence="1">Nucleus</location>
    </subcellularLocation>
</comment>